<dbReference type="EMBL" id="JABFJV010000034">
    <property type="protein sequence ID" value="NOK33302.1"/>
    <property type="molecule type" value="Genomic_DNA"/>
</dbReference>
<dbReference type="InterPro" id="IPR011044">
    <property type="entry name" value="Quino_amine_DH_bsu"/>
</dbReference>
<dbReference type="Pfam" id="PF08309">
    <property type="entry name" value="LVIVD"/>
    <property type="match status" value="2"/>
</dbReference>
<dbReference type="InterPro" id="IPR015943">
    <property type="entry name" value="WD40/YVTN_repeat-like_dom_sf"/>
</dbReference>
<protein>
    <recommendedName>
        <fullName evidence="4">Choice-of-anchor B family protein</fullName>
    </recommendedName>
</protein>
<reference evidence="2 3" key="1">
    <citation type="submission" date="2020-05" db="EMBL/GenBank/DDBJ databases">
        <authorList>
            <person name="Whitworth D."/>
        </authorList>
    </citation>
    <scope>NUCLEOTIDE SEQUENCE [LARGE SCALE GENOMIC DNA]</scope>
    <source>
        <strain evidence="2 3">AB043B</strain>
    </source>
</reference>
<evidence type="ECO:0000313" key="3">
    <source>
        <dbReference type="Proteomes" id="UP000563426"/>
    </source>
</evidence>
<feature type="chain" id="PRO_5031342104" description="Choice-of-anchor B family protein" evidence="1">
    <location>
        <begin position="17"/>
        <end position="525"/>
    </location>
</feature>
<sequence length="525" mass="56608">MTSSLRLLGTSLFACALSLSGCSDNDPAVPDAGTPDLTPPVELTDYVDVVPTEPCMDASYAEPRANCDDPASFRLTGCDLAAVGALEPSGVYQAIFRYNATSSFGTGFRLDTKPSFLGNPLVRNEVGPQGFFITGEIVSSQFSTQRYALAGCRVPEPGHLTGCFVRCTDGVPDYSGTFHAQRMNLSREQPTGAKPMRLVSETAVPVGESVDVYITKGHAYVVSVPRGTQQPGGLSVFNVSDPAHPAFVTSVSLPNDNYWNGVWAKGDALYVASANSGVIVYDITDPAKPQYVRALPGGAIDVHTVFVDGDRLYAMSPSPNGETLLFNVASPLEPQLLSRITVPREEGVRSYPHDAFAYQDRLYVNHTRTGYVVVDVKRPDVTPVLGTYSFNGQYSHANAVGTIGGRTIAFEGGERFGAHLRVLDVTDPANIKLIGEVKKRPQTSIHNMVLKGTRLYVAWYHEGVRVFDVATPERPKEIASFDSFQEAHPLSTDSLYQGAIGIRVPGDGYVYVVDLSRGLLVLAEP</sequence>
<dbReference type="RefSeq" id="WP_171433941.1">
    <property type="nucleotide sequence ID" value="NZ_JABFJV010000034.1"/>
</dbReference>
<comment type="caution">
    <text evidence="2">The sequence shown here is derived from an EMBL/GenBank/DDBJ whole genome shotgun (WGS) entry which is preliminary data.</text>
</comment>
<evidence type="ECO:0000313" key="2">
    <source>
        <dbReference type="EMBL" id="NOK33302.1"/>
    </source>
</evidence>
<dbReference type="SUPFAM" id="SSF50969">
    <property type="entry name" value="YVTN repeat-like/Quinoprotein amine dehydrogenase"/>
    <property type="match status" value="1"/>
</dbReference>
<proteinExistence type="predicted"/>
<keyword evidence="1" id="KW-0732">Signal</keyword>
<dbReference type="InterPro" id="IPR013211">
    <property type="entry name" value="LVIVD"/>
</dbReference>
<name>A0A7Y4KGD8_9BACT</name>
<dbReference type="AlphaFoldDB" id="A0A7Y4KGD8"/>
<evidence type="ECO:0008006" key="4">
    <source>
        <dbReference type="Google" id="ProtNLM"/>
    </source>
</evidence>
<dbReference type="Proteomes" id="UP000563426">
    <property type="component" value="Unassembled WGS sequence"/>
</dbReference>
<dbReference type="Gene3D" id="2.130.10.10">
    <property type="entry name" value="YVTN repeat-like/Quinoprotein amine dehydrogenase"/>
    <property type="match status" value="1"/>
</dbReference>
<feature type="signal peptide" evidence="1">
    <location>
        <begin position="1"/>
        <end position="16"/>
    </location>
</feature>
<dbReference type="PROSITE" id="PS51257">
    <property type="entry name" value="PROKAR_LIPOPROTEIN"/>
    <property type="match status" value="1"/>
</dbReference>
<organism evidence="2 3">
    <name type="scientific">Corallococcus exercitus</name>
    <dbReference type="NCBI Taxonomy" id="2316736"/>
    <lineage>
        <taxon>Bacteria</taxon>
        <taxon>Pseudomonadati</taxon>
        <taxon>Myxococcota</taxon>
        <taxon>Myxococcia</taxon>
        <taxon>Myxococcales</taxon>
        <taxon>Cystobacterineae</taxon>
        <taxon>Myxococcaceae</taxon>
        <taxon>Corallococcus</taxon>
    </lineage>
</organism>
<gene>
    <name evidence="2" type="ORF">HMI49_08855</name>
</gene>
<keyword evidence="3" id="KW-1185">Reference proteome</keyword>
<evidence type="ECO:0000256" key="1">
    <source>
        <dbReference type="SAM" id="SignalP"/>
    </source>
</evidence>
<accession>A0A7Y4KGD8</accession>